<dbReference type="Gene3D" id="1.20.59.20">
    <property type="match status" value="1"/>
</dbReference>
<dbReference type="NCBIfam" id="TIGR02432">
    <property type="entry name" value="lysidine_TilS_N"/>
    <property type="match status" value="1"/>
</dbReference>
<evidence type="ECO:0000256" key="1">
    <source>
        <dbReference type="ARBA" id="ARBA00004496"/>
    </source>
</evidence>
<dbReference type="PANTHER" id="PTHR43033:SF1">
    <property type="entry name" value="TRNA(ILE)-LYSIDINE SYNTHASE-RELATED"/>
    <property type="match status" value="1"/>
</dbReference>
<comment type="catalytic activity">
    <reaction evidence="7 8">
        <text>cytidine(34) in tRNA(Ile2) + L-lysine + ATP = lysidine(34) in tRNA(Ile2) + AMP + diphosphate + H(+)</text>
        <dbReference type="Rhea" id="RHEA:43744"/>
        <dbReference type="Rhea" id="RHEA-COMP:10625"/>
        <dbReference type="Rhea" id="RHEA-COMP:10670"/>
        <dbReference type="ChEBI" id="CHEBI:15378"/>
        <dbReference type="ChEBI" id="CHEBI:30616"/>
        <dbReference type="ChEBI" id="CHEBI:32551"/>
        <dbReference type="ChEBI" id="CHEBI:33019"/>
        <dbReference type="ChEBI" id="CHEBI:82748"/>
        <dbReference type="ChEBI" id="CHEBI:83665"/>
        <dbReference type="ChEBI" id="CHEBI:456215"/>
        <dbReference type="EC" id="6.3.4.19"/>
    </reaction>
</comment>
<comment type="subcellular location">
    <subcellularLocation>
        <location evidence="1 8">Cytoplasm</location>
    </subcellularLocation>
</comment>
<gene>
    <name evidence="8 10" type="primary">tilS</name>
    <name evidence="10" type="ORF">GCM10011501_13100</name>
</gene>
<dbReference type="InterPro" id="IPR011063">
    <property type="entry name" value="TilS/TtcA_N"/>
</dbReference>
<evidence type="ECO:0000256" key="3">
    <source>
        <dbReference type="ARBA" id="ARBA00022598"/>
    </source>
</evidence>
<accession>A0ABQ3ILZ8</accession>
<organism evidence="10 11">
    <name type="scientific">Thalassotalea profundi</name>
    <dbReference type="NCBI Taxonomy" id="2036687"/>
    <lineage>
        <taxon>Bacteria</taxon>
        <taxon>Pseudomonadati</taxon>
        <taxon>Pseudomonadota</taxon>
        <taxon>Gammaproteobacteria</taxon>
        <taxon>Alteromonadales</taxon>
        <taxon>Colwelliaceae</taxon>
        <taxon>Thalassotalea</taxon>
    </lineage>
</organism>
<evidence type="ECO:0000256" key="2">
    <source>
        <dbReference type="ARBA" id="ARBA00022490"/>
    </source>
</evidence>
<dbReference type="InterPro" id="IPR014729">
    <property type="entry name" value="Rossmann-like_a/b/a_fold"/>
</dbReference>
<dbReference type="InterPro" id="IPR012094">
    <property type="entry name" value="tRNA_Ile_lys_synt"/>
</dbReference>
<name>A0ABQ3ILZ8_9GAMM</name>
<dbReference type="SUPFAM" id="SSF56037">
    <property type="entry name" value="PheT/TilS domain"/>
    <property type="match status" value="1"/>
</dbReference>
<evidence type="ECO:0000256" key="7">
    <source>
        <dbReference type="ARBA" id="ARBA00048539"/>
    </source>
</evidence>
<evidence type="ECO:0000256" key="6">
    <source>
        <dbReference type="ARBA" id="ARBA00022840"/>
    </source>
</evidence>
<comment type="caution">
    <text evidence="10">The sequence shown here is derived from an EMBL/GenBank/DDBJ whole genome shotgun (WGS) entry which is preliminary data.</text>
</comment>
<dbReference type="SUPFAM" id="SSF82829">
    <property type="entry name" value="MesJ substrate recognition domain-like"/>
    <property type="match status" value="1"/>
</dbReference>
<keyword evidence="6" id="KW-0067">ATP-binding</keyword>
<dbReference type="Proteomes" id="UP000626370">
    <property type="component" value="Unassembled WGS sequence"/>
</dbReference>
<dbReference type="PANTHER" id="PTHR43033">
    <property type="entry name" value="TRNA(ILE)-LYSIDINE SYNTHASE-RELATED"/>
    <property type="match status" value="1"/>
</dbReference>
<keyword evidence="5" id="KW-0547">Nucleotide-binding</keyword>
<dbReference type="InterPro" id="IPR015262">
    <property type="entry name" value="tRNA_Ile_lys_synt_subst-bd"/>
</dbReference>
<evidence type="ECO:0000313" key="10">
    <source>
        <dbReference type="EMBL" id="GHE85442.1"/>
    </source>
</evidence>
<comment type="caution">
    <text evidence="8">Lacks conserved residue(s) required for the propagation of feature annotation.</text>
</comment>
<dbReference type="Pfam" id="PF09179">
    <property type="entry name" value="TilS"/>
    <property type="match status" value="1"/>
</dbReference>
<dbReference type="HAMAP" id="MF_01161">
    <property type="entry name" value="tRNA_Ile_lys_synt"/>
    <property type="match status" value="1"/>
</dbReference>
<evidence type="ECO:0000256" key="5">
    <source>
        <dbReference type="ARBA" id="ARBA00022741"/>
    </source>
</evidence>
<dbReference type="EMBL" id="BNAH01000004">
    <property type="protein sequence ID" value="GHE85442.1"/>
    <property type="molecule type" value="Genomic_DNA"/>
</dbReference>
<evidence type="ECO:0000259" key="9">
    <source>
        <dbReference type="SMART" id="SM00977"/>
    </source>
</evidence>
<keyword evidence="2 8" id="KW-0963">Cytoplasm</keyword>
<dbReference type="InterPro" id="IPR012795">
    <property type="entry name" value="tRNA_Ile_lys_synt_N"/>
</dbReference>
<keyword evidence="4 8" id="KW-0819">tRNA processing</keyword>
<proteinExistence type="inferred from homology"/>
<evidence type="ECO:0000256" key="4">
    <source>
        <dbReference type="ARBA" id="ARBA00022694"/>
    </source>
</evidence>
<dbReference type="Gene3D" id="3.40.50.620">
    <property type="entry name" value="HUPs"/>
    <property type="match status" value="1"/>
</dbReference>
<dbReference type="EC" id="6.3.4.19" evidence="8"/>
<dbReference type="NCBIfam" id="TIGR02433">
    <property type="entry name" value="lysidine_TilS_C"/>
    <property type="match status" value="1"/>
</dbReference>
<feature type="domain" description="Lysidine-tRNA(Ile) synthetase C-terminal" evidence="9">
    <location>
        <begin position="342"/>
        <end position="411"/>
    </location>
</feature>
<dbReference type="SUPFAM" id="SSF52402">
    <property type="entry name" value="Adenine nucleotide alpha hydrolases-like"/>
    <property type="match status" value="1"/>
</dbReference>
<keyword evidence="11" id="KW-1185">Reference proteome</keyword>
<reference evidence="11" key="1">
    <citation type="journal article" date="2019" name="Int. J. Syst. Evol. Microbiol.">
        <title>The Global Catalogue of Microorganisms (GCM) 10K type strain sequencing project: providing services to taxonomists for standard genome sequencing and annotation.</title>
        <authorList>
            <consortium name="The Broad Institute Genomics Platform"/>
            <consortium name="The Broad Institute Genome Sequencing Center for Infectious Disease"/>
            <person name="Wu L."/>
            <person name="Ma J."/>
        </authorList>
    </citation>
    <scope>NUCLEOTIDE SEQUENCE [LARGE SCALE GENOMIC DNA]</scope>
    <source>
        <strain evidence="11">CGMCC 1.15922</strain>
    </source>
</reference>
<dbReference type="Pfam" id="PF01171">
    <property type="entry name" value="ATP_bind_3"/>
    <property type="match status" value="1"/>
</dbReference>
<keyword evidence="3 8" id="KW-0436">Ligase</keyword>
<dbReference type="Pfam" id="PF11734">
    <property type="entry name" value="TilS_C"/>
    <property type="match status" value="1"/>
</dbReference>
<dbReference type="SMART" id="SM00977">
    <property type="entry name" value="TilS_C"/>
    <property type="match status" value="1"/>
</dbReference>
<protein>
    <recommendedName>
        <fullName evidence="8">tRNA(Ile)-lysidine synthase</fullName>
        <ecNumber evidence="8">6.3.4.19</ecNumber>
    </recommendedName>
    <alternativeName>
        <fullName evidence="8">tRNA(Ile)-2-lysyl-cytidine synthase</fullName>
    </alternativeName>
    <alternativeName>
        <fullName evidence="8">tRNA(Ile)-lysidine synthetase</fullName>
    </alternativeName>
</protein>
<evidence type="ECO:0000313" key="11">
    <source>
        <dbReference type="Proteomes" id="UP000626370"/>
    </source>
</evidence>
<dbReference type="CDD" id="cd01992">
    <property type="entry name" value="TilS_N"/>
    <property type="match status" value="1"/>
</dbReference>
<comment type="similarity">
    <text evidence="8">Belongs to the tRNA(Ile)-lysidine synthase family.</text>
</comment>
<evidence type="ECO:0000256" key="8">
    <source>
        <dbReference type="HAMAP-Rule" id="MF_01161"/>
    </source>
</evidence>
<comment type="function">
    <text evidence="8">Ligates lysine onto the cytidine present at position 34 of the AUA codon-specific tRNA(Ile) that contains the anticodon CAU, in an ATP-dependent manner. Cytidine is converted to lysidine, thus changing the amino acid specificity of the tRNA from methionine to isoleucine.</text>
</comment>
<dbReference type="InterPro" id="IPR012796">
    <property type="entry name" value="Lysidine-tRNA-synth_C"/>
</dbReference>
<sequence>MVCYVDHGLSHNAVQWHNFVKNQCIKLELAFVGKKVKLDKSSNQSLEAQAREARYSALKEVAGENGVVFTAHHQDDQVETFLLALKRGSGIKGLSAMTAHSLLITEKGALQVVRPLLNVSRQAIESRAKTLKLEWIEDESNLDQLFDRNFLRQTIVPLLESRWSGISKAIARTASHCQDAQALIDEVASVDLQQCLVDDNTLNIDALLSLSNSRFNYVLRYYLAQNGELMPSSHVLRQIKQQLSADGDKTPQVKIGHKWFRRFKNKLVLTDNFADISNWQQIIKLTTLNEKPVTIVLPDNLGQLVFASEICDLLATNITNEDIGSISDGLTCLWLPEKISELRLTFTHVNPTCLPDYRNHSRALKKILQELEIEPWQRKRIPLLFHGENLISALGYFVCQPFSIKNKQLKETGKLDRIRKVNVRWLASNNSG</sequence>